<feature type="transmembrane region" description="Helical" evidence="3">
    <location>
        <begin position="69"/>
        <end position="88"/>
    </location>
</feature>
<sequence length="312" mass="35557">MFQQLKNHGRKLALIFVLLNVQILSTLALGDSKSWQEIDWLDIAGEGGAVWLCLVWLIVLLATRPDGPVTRLLFWGFACFLIASGQDLLDEVVRLPEATVWNHAVESIPMPIGMLLMSIGLLYWYHEQQALNEQLRKRERRLRDHRRLDKVTGLADAQYLSQQLETELTVARAEGLPTSVLMLDIDKFREINRNLGMGEGDRLLRELTELLLLNIRRRDLLCRYAGDRFAIVLPATCQTMAELMARQLEDVCRHFAFRARNSDLAQFHTVSTGVATDGLDVQLDEKDPVEQLLSRANYRLAKAKEARVLKVA</sequence>
<dbReference type="InterPro" id="IPR043128">
    <property type="entry name" value="Rev_trsase/Diguanyl_cyclase"/>
</dbReference>
<dbReference type="GO" id="GO:0043709">
    <property type="term" value="P:cell adhesion involved in single-species biofilm formation"/>
    <property type="evidence" value="ECO:0007669"/>
    <property type="project" value="TreeGrafter"/>
</dbReference>
<feature type="transmembrane region" description="Helical" evidence="3">
    <location>
        <begin position="12"/>
        <end position="31"/>
    </location>
</feature>
<name>A0A7X0MU12_9GAMM</name>
<accession>A0A7X0MU12</accession>
<evidence type="ECO:0000313" key="6">
    <source>
        <dbReference type="Proteomes" id="UP000528457"/>
    </source>
</evidence>
<organism evidence="5 6">
    <name type="scientific">Pseudoteredinibacter isoporae</name>
    <dbReference type="NCBI Taxonomy" id="570281"/>
    <lineage>
        <taxon>Bacteria</taxon>
        <taxon>Pseudomonadati</taxon>
        <taxon>Pseudomonadota</taxon>
        <taxon>Gammaproteobacteria</taxon>
        <taxon>Cellvibrionales</taxon>
        <taxon>Cellvibrionaceae</taxon>
        <taxon>Pseudoteredinibacter</taxon>
    </lineage>
</organism>
<dbReference type="Pfam" id="PF00990">
    <property type="entry name" value="GGDEF"/>
    <property type="match status" value="1"/>
</dbReference>
<dbReference type="EC" id="2.7.7.65" evidence="1"/>
<dbReference type="EMBL" id="JACHHT010000001">
    <property type="protein sequence ID" value="MBB6520141.1"/>
    <property type="molecule type" value="Genomic_DNA"/>
</dbReference>
<comment type="catalytic activity">
    <reaction evidence="2">
        <text>2 GTP = 3',3'-c-di-GMP + 2 diphosphate</text>
        <dbReference type="Rhea" id="RHEA:24898"/>
        <dbReference type="ChEBI" id="CHEBI:33019"/>
        <dbReference type="ChEBI" id="CHEBI:37565"/>
        <dbReference type="ChEBI" id="CHEBI:58805"/>
        <dbReference type="EC" id="2.7.7.65"/>
    </reaction>
</comment>
<evidence type="ECO:0000313" key="5">
    <source>
        <dbReference type="EMBL" id="MBB6520141.1"/>
    </source>
</evidence>
<keyword evidence="6" id="KW-1185">Reference proteome</keyword>
<feature type="domain" description="GGDEF" evidence="4">
    <location>
        <begin position="176"/>
        <end position="312"/>
    </location>
</feature>
<dbReference type="InterPro" id="IPR050469">
    <property type="entry name" value="Diguanylate_Cyclase"/>
</dbReference>
<evidence type="ECO:0000256" key="1">
    <source>
        <dbReference type="ARBA" id="ARBA00012528"/>
    </source>
</evidence>
<feature type="transmembrane region" description="Helical" evidence="3">
    <location>
        <begin position="43"/>
        <end position="62"/>
    </location>
</feature>
<feature type="transmembrane region" description="Helical" evidence="3">
    <location>
        <begin position="108"/>
        <end position="126"/>
    </location>
</feature>
<dbReference type="InParanoid" id="A0A7X0MU12"/>
<comment type="caution">
    <text evidence="5">The sequence shown here is derived from an EMBL/GenBank/DDBJ whole genome shotgun (WGS) entry which is preliminary data.</text>
</comment>
<gene>
    <name evidence="5" type="ORF">HNR48_000419</name>
</gene>
<dbReference type="PANTHER" id="PTHR45138">
    <property type="entry name" value="REGULATORY COMPONENTS OF SENSORY TRANSDUCTION SYSTEM"/>
    <property type="match status" value="1"/>
</dbReference>
<dbReference type="PANTHER" id="PTHR45138:SF9">
    <property type="entry name" value="DIGUANYLATE CYCLASE DGCM-RELATED"/>
    <property type="match status" value="1"/>
</dbReference>
<dbReference type="InterPro" id="IPR000160">
    <property type="entry name" value="GGDEF_dom"/>
</dbReference>
<reference evidence="5 6" key="1">
    <citation type="submission" date="2020-08" db="EMBL/GenBank/DDBJ databases">
        <title>Genomic Encyclopedia of Type Strains, Phase IV (KMG-IV): sequencing the most valuable type-strain genomes for metagenomic binning, comparative biology and taxonomic classification.</title>
        <authorList>
            <person name="Goeker M."/>
        </authorList>
    </citation>
    <scope>NUCLEOTIDE SEQUENCE [LARGE SCALE GENOMIC DNA]</scope>
    <source>
        <strain evidence="5 6">DSM 22368</strain>
    </source>
</reference>
<dbReference type="InterPro" id="IPR029787">
    <property type="entry name" value="Nucleotide_cyclase"/>
</dbReference>
<keyword evidence="3" id="KW-0472">Membrane</keyword>
<dbReference type="CDD" id="cd01949">
    <property type="entry name" value="GGDEF"/>
    <property type="match status" value="1"/>
</dbReference>
<dbReference type="GO" id="GO:0005886">
    <property type="term" value="C:plasma membrane"/>
    <property type="evidence" value="ECO:0007669"/>
    <property type="project" value="TreeGrafter"/>
</dbReference>
<dbReference type="AlphaFoldDB" id="A0A7X0MU12"/>
<dbReference type="Proteomes" id="UP000528457">
    <property type="component" value="Unassembled WGS sequence"/>
</dbReference>
<evidence type="ECO:0000259" key="4">
    <source>
        <dbReference type="PROSITE" id="PS50887"/>
    </source>
</evidence>
<dbReference type="GO" id="GO:0052621">
    <property type="term" value="F:diguanylate cyclase activity"/>
    <property type="evidence" value="ECO:0007669"/>
    <property type="project" value="UniProtKB-EC"/>
</dbReference>
<proteinExistence type="predicted"/>
<protein>
    <recommendedName>
        <fullName evidence="1">diguanylate cyclase</fullName>
        <ecNumber evidence="1">2.7.7.65</ecNumber>
    </recommendedName>
</protein>
<dbReference type="SMART" id="SM00267">
    <property type="entry name" value="GGDEF"/>
    <property type="match status" value="1"/>
</dbReference>
<keyword evidence="3" id="KW-1133">Transmembrane helix</keyword>
<keyword evidence="3" id="KW-0812">Transmembrane</keyword>
<evidence type="ECO:0000256" key="2">
    <source>
        <dbReference type="ARBA" id="ARBA00034247"/>
    </source>
</evidence>
<dbReference type="NCBIfam" id="TIGR00254">
    <property type="entry name" value="GGDEF"/>
    <property type="match status" value="1"/>
</dbReference>
<evidence type="ECO:0000256" key="3">
    <source>
        <dbReference type="SAM" id="Phobius"/>
    </source>
</evidence>
<dbReference type="PROSITE" id="PS50887">
    <property type="entry name" value="GGDEF"/>
    <property type="match status" value="1"/>
</dbReference>
<dbReference type="SUPFAM" id="SSF55073">
    <property type="entry name" value="Nucleotide cyclase"/>
    <property type="match status" value="1"/>
</dbReference>
<dbReference type="Gene3D" id="3.30.70.270">
    <property type="match status" value="1"/>
</dbReference>
<dbReference type="GO" id="GO:1902201">
    <property type="term" value="P:negative regulation of bacterial-type flagellum-dependent cell motility"/>
    <property type="evidence" value="ECO:0007669"/>
    <property type="project" value="TreeGrafter"/>
</dbReference>
<dbReference type="RefSeq" id="WP_166852138.1">
    <property type="nucleotide sequence ID" value="NZ_JAAONY010000001.1"/>
</dbReference>